<protein>
    <submittedName>
        <fullName evidence="2">Reverse transcriptase domain-containing protein</fullName>
    </submittedName>
</protein>
<keyword evidence="3" id="KW-1185">Reference proteome</keyword>
<dbReference type="Proteomes" id="UP001151760">
    <property type="component" value="Unassembled WGS sequence"/>
</dbReference>
<organism evidence="2 3">
    <name type="scientific">Tanacetum coccineum</name>
    <dbReference type="NCBI Taxonomy" id="301880"/>
    <lineage>
        <taxon>Eukaryota</taxon>
        <taxon>Viridiplantae</taxon>
        <taxon>Streptophyta</taxon>
        <taxon>Embryophyta</taxon>
        <taxon>Tracheophyta</taxon>
        <taxon>Spermatophyta</taxon>
        <taxon>Magnoliopsida</taxon>
        <taxon>eudicotyledons</taxon>
        <taxon>Gunneridae</taxon>
        <taxon>Pentapetalae</taxon>
        <taxon>asterids</taxon>
        <taxon>campanulids</taxon>
        <taxon>Asterales</taxon>
        <taxon>Asteraceae</taxon>
        <taxon>Asteroideae</taxon>
        <taxon>Anthemideae</taxon>
        <taxon>Anthemidinae</taxon>
        <taxon>Tanacetum</taxon>
    </lineage>
</organism>
<gene>
    <name evidence="2" type="ORF">Tco_1069161</name>
</gene>
<dbReference type="PANTHER" id="PTHR33067:SF35">
    <property type="entry name" value="ASPARTIC PEPTIDASE DDI1-TYPE DOMAIN-CONTAINING PROTEIN"/>
    <property type="match status" value="1"/>
</dbReference>
<dbReference type="EMBL" id="BQNB010019639">
    <property type="protein sequence ID" value="GJT87444.1"/>
    <property type="molecule type" value="Genomic_DNA"/>
</dbReference>
<reference evidence="2" key="2">
    <citation type="submission" date="2022-01" db="EMBL/GenBank/DDBJ databases">
        <authorList>
            <person name="Yamashiro T."/>
            <person name="Shiraishi A."/>
            <person name="Satake H."/>
            <person name="Nakayama K."/>
        </authorList>
    </citation>
    <scope>NUCLEOTIDE SEQUENCE</scope>
</reference>
<reference evidence="2" key="1">
    <citation type="journal article" date="2022" name="Int. J. Mol. Sci.">
        <title>Draft Genome of Tanacetum Coccineum: Genomic Comparison of Closely Related Tanacetum-Family Plants.</title>
        <authorList>
            <person name="Yamashiro T."/>
            <person name="Shiraishi A."/>
            <person name="Nakayama K."/>
            <person name="Satake H."/>
        </authorList>
    </citation>
    <scope>NUCLEOTIDE SEQUENCE</scope>
</reference>
<keyword evidence="2" id="KW-0695">RNA-directed DNA polymerase</keyword>
<dbReference type="CDD" id="cd00303">
    <property type="entry name" value="retropepsin_like"/>
    <property type="match status" value="1"/>
</dbReference>
<evidence type="ECO:0000256" key="1">
    <source>
        <dbReference type="SAM" id="Coils"/>
    </source>
</evidence>
<accession>A0ABQ5HHY8</accession>
<proteinExistence type="predicted"/>
<comment type="caution">
    <text evidence="2">The sequence shown here is derived from an EMBL/GenBank/DDBJ whole genome shotgun (WGS) entry which is preliminary data.</text>
</comment>
<keyword evidence="1" id="KW-0175">Coiled coil</keyword>
<evidence type="ECO:0000313" key="3">
    <source>
        <dbReference type="Proteomes" id="UP001151760"/>
    </source>
</evidence>
<feature type="coiled-coil region" evidence="1">
    <location>
        <begin position="178"/>
        <end position="205"/>
    </location>
</feature>
<keyword evidence="2" id="KW-0808">Transferase</keyword>
<dbReference type="Gene3D" id="2.40.70.10">
    <property type="entry name" value="Acid Proteases"/>
    <property type="match status" value="1"/>
</dbReference>
<dbReference type="InterPro" id="IPR021109">
    <property type="entry name" value="Peptidase_aspartic_dom_sf"/>
</dbReference>
<dbReference type="PANTHER" id="PTHR33067">
    <property type="entry name" value="RNA-DIRECTED DNA POLYMERASE-RELATED"/>
    <property type="match status" value="1"/>
</dbReference>
<evidence type="ECO:0000313" key="2">
    <source>
        <dbReference type="EMBL" id="GJT87444.1"/>
    </source>
</evidence>
<name>A0ABQ5HHY8_9ASTR</name>
<dbReference type="GO" id="GO:0003964">
    <property type="term" value="F:RNA-directed DNA polymerase activity"/>
    <property type="evidence" value="ECO:0007669"/>
    <property type="project" value="UniProtKB-KW"/>
</dbReference>
<keyword evidence="2" id="KW-0548">Nucleotidyltransferase</keyword>
<sequence>MAKGDIDNLTMEQYIALTRGNQAPDVVKPRIGGNVNFEIKSQFMRELREDTFSGNKNDDAHEHVEQVLDIVSLFYILGVSHDAVMLPLSKGTVHHQRLPSSLKKSATSSRKETRLYTKPRNGIMTFSINAPLMISIAIRRGAHLDKDCPLNEEVKSVEEAKYGEFGRPSPFSNGAKYYENAEINTRNQSASLKNLETQIERLTKEFHPKAANEINNSSFDHCKAVYADKKTPHDNGQHEVSFDNCTQIVQEKVASSKVLPCQLPPKEMNPGNFTLPCTIRSLKFYAMADLGASVNVIPKSMFEHLKLAQLKKTDMLVEMADMPKRTPIKIVENVLVKIDKFLFPSDFVVMDMLNIRSRYEEVEFDVSLTRLHMVASIEGGLDLVNPVIRLTLLNLRLAVSPSSPKVPTPVASLANSSLVASPVTVKHERATMTFGALWRPVLALESWAGHVDAQRAEMWQARYDDHWLIHDLLVQNTMMQHKLQELWDYVTTLERDGSCRGQ</sequence>